<reference evidence="2" key="1">
    <citation type="submission" date="2023-06" db="EMBL/GenBank/DDBJ databases">
        <authorList>
            <consortium name="Lawrence Berkeley National Laboratory"/>
            <person name="Ahrendt S."/>
            <person name="Sahu N."/>
            <person name="Indic B."/>
            <person name="Wong-Bajracharya J."/>
            <person name="Merenyi Z."/>
            <person name="Ke H.-M."/>
            <person name="Monk M."/>
            <person name="Kocsube S."/>
            <person name="Drula E."/>
            <person name="Lipzen A."/>
            <person name="Balint B."/>
            <person name="Henrissat B."/>
            <person name="Andreopoulos B."/>
            <person name="Martin F.M."/>
            <person name="Harder C.B."/>
            <person name="Rigling D."/>
            <person name="Ford K.L."/>
            <person name="Foster G.D."/>
            <person name="Pangilinan J."/>
            <person name="Papanicolaou A."/>
            <person name="Barry K."/>
            <person name="LaButti K."/>
            <person name="Viragh M."/>
            <person name="Koriabine M."/>
            <person name="Yan M."/>
            <person name="Riley R."/>
            <person name="Champramary S."/>
            <person name="Plett K.L."/>
            <person name="Tsai I.J."/>
            <person name="Slot J."/>
            <person name="Sipos G."/>
            <person name="Plett J."/>
            <person name="Nagy L.G."/>
            <person name="Grigoriev I.V."/>
        </authorList>
    </citation>
    <scope>NUCLEOTIDE SEQUENCE</scope>
    <source>
        <strain evidence="2">HWK02</strain>
    </source>
</reference>
<dbReference type="EMBL" id="JAUEPU010000032">
    <property type="protein sequence ID" value="KAK0491910.1"/>
    <property type="molecule type" value="Genomic_DNA"/>
</dbReference>
<evidence type="ECO:0000256" key="1">
    <source>
        <dbReference type="SAM" id="MobiDB-lite"/>
    </source>
</evidence>
<feature type="region of interest" description="Disordered" evidence="1">
    <location>
        <begin position="61"/>
        <end position="93"/>
    </location>
</feature>
<dbReference type="AlphaFoldDB" id="A0AA39UT99"/>
<accession>A0AA39UT99</accession>
<evidence type="ECO:0000313" key="2">
    <source>
        <dbReference type="EMBL" id="KAK0491910.1"/>
    </source>
</evidence>
<dbReference type="Proteomes" id="UP001175228">
    <property type="component" value="Unassembled WGS sequence"/>
</dbReference>
<comment type="caution">
    <text evidence="2">The sequence shown here is derived from an EMBL/GenBank/DDBJ whole genome shotgun (WGS) entry which is preliminary data.</text>
</comment>
<protein>
    <submittedName>
        <fullName evidence="2">Uncharacterized protein</fullName>
    </submittedName>
</protein>
<sequence length="93" mass="10450">MSASETGLSYIYLILRHCQPTPYNDAWRLPDIRHYALAHAVTEPYKDDILHDIQLERAPESKISQSIKETRSRGGTGVCAGREGAGGWRESYS</sequence>
<proteinExistence type="predicted"/>
<feature type="compositionally biased region" description="Gly residues" evidence="1">
    <location>
        <begin position="74"/>
        <end position="87"/>
    </location>
</feature>
<gene>
    <name evidence="2" type="ORF">EDD18DRAFT_1358340</name>
</gene>
<keyword evidence="3" id="KW-1185">Reference proteome</keyword>
<name>A0AA39UT99_9AGAR</name>
<evidence type="ECO:0000313" key="3">
    <source>
        <dbReference type="Proteomes" id="UP001175228"/>
    </source>
</evidence>
<organism evidence="2 3">
    <name type="scientific">Armillaria luteobubalina</name>
    <dbReference type="NCBI Taxonomy" id="153913"/>
    <lineage>
        <taxon>Eukaryota</taxon>
        <taxon>Fungi</taxon>
        <taxon>Dikarya</taxon>
        <taxon>Basidiomycota</taxon>
        <taxon>Agaricomycotina</taxon>
        <taxon>Agaricomycetes</taxon>
        <taxon>Agaricomycetidae</taxon>
        <taxon>Agaricales</taxon>
        <taxon>Marasmiineae</taxon>
        <taxon>Physalacriaceae</taxon>
        <taxon>Armillaria</taxon>
    </lineage>
</organism>